<proteinExistence type="predicted"/>
<feature type="transmembrane region" description="Helical" evidence="1">
    <location>
        <begin position="60"/>
        <end position="77"/>
    </location>
</feature>
<feature type="transmembrane region" description="Helical" evidence="1">
    <location>
        <begin position="245"/>
        <end position="267"/>
    </location>
</feature>
<sequence length="371" mass="40064">MEATNRIHGFSSCFPTRFSTIFAAIDTFMRDEEWSKYIFGLDELRKQTGVDEMVRPITEVVVVGVIGVIGLVLLALLQYTFQVILTLAVVESPAIPVPVDSKKPVAVLGMNTPPKYVTSTLSGSIKHIQDSAGWFAAWRGWNIHVVYLVALALMRSFLGDVLGSISEGISRPIAGVVSLLVLGQVAMVSTHIIISKPQKKNWFIILCSTKSRIILGRSISAMVPFALAQTLAAELCNYGVNNVKMIFFLSGVLVSIFVTFPCMVALIRVQASLLPKEQDAVVSFDRSFGVEGIAVISFKQALSSVGRAGWKRIYGVAIKAAIILAGVSATIGIVVGVGMTLVVGPISFAEGRQSLIYMASISLLEFFGTLR</sequence>
<feature type="transmembrane region" description="Helical" evidence="1">
    <location>
        <begin position="172"/>
        <end position="194"/>
    </location>
</feature>
<dbReference type="Proteomes" id="UP001447188">
    <property type="component" value="Unassembled WGS sequence"/>
</dbReference>
<evidence type="ECO:0000256" key="1">
    <source>
        <dbReference type="SAM" id="Phobius"/>
    </source>
</evidence>
<keyword evidence="1" id="KW-1133">Transmembrane helix</keyword>
<keyword evidence="3" id="KW-1185">Reference proteome</keyword>
<evidence type="ECO:0000313" key="2">
    <source>
        <dbReference type="EMBL" id="KAL0640628.1"/>
    </source>
</evidence>
<organism evidence="2 3">
    <name type="scientific">Discina gigas</name>
    <dbReference type="NCBI Taxonomy" id="1032678"/>
    <lineage>
        <taxon>Eukaryota</taxon>
        <taxon>Fungi</taxon>
        <taxon>Dikarya</taxon>
        <taxon>Ascomycota</taxon>
        <taxon>Pezizomycotina</taxon>
        <taxon>Pezizomycetes</taxon>
        <taxon>Pezizales</taxon>
        <taxon>Discinaceae</taxon>
        <taxon>Discina</taxon>
    </lineage>
</organism>
<dbReference type="EMBL" id="JBBBZM010000002">
    <property type="protein sequence ID" value="KAL0640628.1"/>
    <property type="molecule type" value="Genomic_DNA"/>
</dbReference>
<keyword evidence="1" id="KW-0812">Transmembrane</keyword>
<protein>
    <submittedName>
        <fullName evidence="2">Uncharacterized protein</fullName>
    </submittedName>
</protein>
<gene>
    <name evidence="2" type="ORF">Q9L58_000297</name>
</gene>
<comment type="caution">
    <text evidence="2">The sequence shown here is derived from an EMBL/GenBank/DDBJ whole genome shotgun (WGS) entry which is preliminary data.</text>
</comment>
<accession>A0ABR3GXT9</accession>
<feature type="transmembrane region" description="Helical" evidence="1">
    <location>
        <begin position="321"/>
        <end position="348"/>
    </location>
</feature>
<feature type="transmembrane region" description="Helical" evidence="1">
    <location>
        <begin position="354"/>
        <end position="370"/>
    </location>
</feature>
<reference evidence="2 3" key="1">
    <citation type="submission" date="2024-02" db="EMBL/GenBank/DDBJ databases">
        <title>Discinaceae phylogenomics.</title>
        <authorList>
            <person name="Dirks A.C."/>
            <person name="James T.Y."/>
        </authorList>
    </citation>
    <scope>NUCLEOTIDE SEQUENCE [LARGE SCALE GENOMIC DNA]</scope>
    <source>
        <strain evidence="2 3">ACD0624</strain>
    </source>
</reference>
<evidence type="ECO:0000313" key="3">
    <source>
        <dbReference type="Proteomes" id="UP001447188"/>
    </source>
</evidence>
<name>A0ABR3GXT9_9PEZI</name>
<feature type="transmembrane region" description="Helical" evidence="1">
    <location>
        <begin position="145"/>
        <end position="166"/>
    </location>
</feature>
<keyword evidence="1" id="KW-0472">Membrane</keyword>